<organism evidence="2 3">
    <name type="scientific">Acer negundo</name>
    <name type="common">Box elder</name>
    <dbReference type="NCBI Taxonomy" id="4023"/>
    <lineage>
        <taxon>Eukaryota</taxon>
        <taxon>Viridiplantae</taxon>
        <taxon>Streptophyta</taxon>
        <taxon>Embryophyta</taxon>
        <taxon>Tracheophyta</taxon>
        <taxon>Spermatophyta</taxon>
        <taxon>Magnoliopsida</taxon>
        <taxon>eudicotyledons</taxon>
        <taxon>Gunneridae</taxon>
        <taxon>Pentapetalae</taxon>
        <taxon>rosids</taxon>
        <taxon>malvids</taxon>
        <taxon>Sapindales</taxon>
        <taxon>Sapindaceae</taxon>
        <taxon>Hippocastanoideae</taxon>
        <taxon>Acereae</taxon>
        <taxon>Acer</taxon>
    </lineage>
</organism>
<accession>A0AAD5I8P9</accession>
<name>A0AAD5I8P9_ACENE</name>
<evidence type="ECO:0000256" key="1">
    <source>
        <dbReference type="SAM" id="MobiDB-lite"/>
    </source>
</evidence>
<proteinExistence type="predicted"/>
<dbReference type="Pfam" id="PF05097">
    <property type="entry name" value="DUF688"/>
    <property type="match status" value="1"/>
</dbReference>
<dbReference type="PANTHER" id="PTHR34371">
    <property type="entry name" value="OS01G0551000 PROTEIN"/>
    <property type="match status" value="1"/>
</dbReference>
<sequence length="281" mass="30801">MDSSSSDEPPKLALFSFPTKGKQAPPAPPVHTGASVPFQWEEAPGKPRPGCSESKPSSSTVARSLELPPRLVLTDHHHHHQIKVNNNGSSPTTVLEGPYVGRSLSYTLSLRKGGSFRSPGVGSRQSNNKDRVLFGSSRWVTTTAAATVKKNDKVLGDTFDFFASDDDIGHGSRGGGNTKVKITRVRKRSGSFRNLSNSTSHLWTSIYEGFKQTPKCRLLLTSLHLIRTCLPLSLSLLQTNRSPSKSSPSLSIQDEMDWRIRELTIELNNDKHLSKRQCAAT</sequence>
<evidence type="ECO:0000313" key="2">
    <source>
        <dbReference type="EMBL" id="KAI9156475.1"/>
    </source>
</evidence>
<dbReference type="PANTHER" id="PTHR34371:SF6">
    <property type="entry name" value="MEMBRANE-ASSOCIATED KINASE REGULATOR 6"/>
    <property type="match status" value="1"/>
</dbReference>
<dbReference type="InterPro" id="IPR007789">
    <property type="entry name" value="DUF688"/>
</dbReference>
<feature type="region of interest" description="Disordered" evidence="1">
    <location>
        <begin position="1"/>
        <end position="63"/>
    </location>
</feature>
<dbReference type="AlphaFoldDB" id="A0AAD5I8P9"/>
<dbReference type="Proteomes" id="UP001064489">
    <property type="component" value="Chromosome 12"/>
</dbReference>
<dbReference type="EMBL" id="JAJSOW010000107">
    <property type="protein sequence ID" value="KAI9156475.1"/>
    <property type="molecule type" value="Genomic_DNA"/>
</dbReference>
<gene>
    <name evidence="2" type="ORF">LWI28_007330</name>
</gene>
<reference evidence="2" key="2">
    <citation type="submission" date="2023-02" db="EMBL/GenBank/DDBJ databases">
        <authorList>
            <person name="Swenson N.G."/>
            <person name="Wegrzyn J.L."/>
            <person name="Mcevoy S.L."/>
        </authorList>
    </citation>
    <scope>NUCLEOTIDE SEQUENCE</scope>
    <source>
        <strain evidence="2">91603</strain>
        <tissue evidence="2">Leaf</tissue>
    </source>
</reference>
<reference evidence="2" key="1">
    <citation type="journal article" date="2022" name="Plant J.">
        <title>Strategies of tolerance reflected in two North American maple genomes.</title>
        <authorList>
            <person name="McEvoy S.L."/>
            <person name="Sezen U.U."/>
            <person name="Trouern-Trend A."/>
            <person name="McMahon S.M."/>
            <person name="Schaberg P.G."/>
            <person name="Yang J."/>
            <person name="Wegrzyn J.L."/>
            <person name="Swenson N.G."/>
        </authorList>
    </citation>
    <scope>NUCLEOTIDE SEQUENCE</scope>
    <source>
        <strain evidence="2">91603</strain>
    </source>
</reference>
<comment type="caution">
    <text evidence="2">The sequence shown here is derived from an EMBL/GenBank/DDBJ whole genome shotgun (WGS) entry which is preliminary data.</text>
</comment>
<protein>
    <submittedName>
        <fullName evidence="2">Uncharacterized protein</fullName>
    </submittedName>
</protein>
<evidence type="ECO:0000313" key="3">
    <source>
        <dbReference type="Proteomes" id="UP001064489"/>
    </source>
</evidence>
<keyword evidence="3" id="KW-1185">Reference proteome</keyword>